<evidence type="ECO:0000313" key="2">
    <source>
        <dbReference type="EMBL" id="MFC5746929.1"/>
    </source>
</evidence>
<comment type="caution">
    <text evidence="2">The sequence shown here is derived from an EMBL/GenBank/DDBJ whole genome shotgun (WGS) entry which is preliminary data.</text>
</comment>
<feature type="transmembrane region" description="Helical" evidence="1">
    <location>
        <begin position="103"/>
        <end position="125"/>
    </location>
</feature>
<sequence length="256" mass="26926">MSEQETRSDWRGGATHVMVLSVLLAVPALKLAWTLGSDHAAREVLDATGPANWLDIVTGMCLDQPLLVTALAVVVSRTTYVYFAGRGGAAAHQDVPPAKSAAYAAIVPVGLAVAVGGVFGLWWGVACGVLGYLMRVGVVVEFATGRREAATGKRAGTRAETSAQRTADAVRIIGIVLSLAVLPALAFMAALDGRSWSSVVWCDVNLGAGPQRDRMITLQRRPSGVVGWDVNHAEVANGTNCAADPDDVIRAPWWRG</sequence>
<protein>
    <submittedName>
        <fullName evidence="2">Uncharacterized protein</fullName>
    </submittedName>
</protein>
<keyword evidence="1" id="KW-0472">Membrane</keyword>
<keyword evidence="1" id="KW-0812">Transmembrane</keyword>
<evidence type="ECO:0000256" key="1">
    <source>
        <dbReference type="SAM" id="Phobius"/>
    </source>
</evidence>
<reference evidence="3" key="1">
    <citation type="journal article" date="2019" name="Int. J. Syst. Evol. Microbiol.">
        <title>The Global Catalogue of Microorganisms (GCM) 10K type strain sequencing project: providing services to taxonomists for standard genome sequencing and annotation.</title>
        <authorList>
            <consortium name="The Broad Institute Genomics Platform"/>
            <consortium name="The Broad Institute Genome Sequencing Center for Infectious Disease"/>
            <person name="Wu L."/>
            <person name="Ma J."/>
        </authorList>
    </citation>
    <scope>NUCLEOTIDE SEQUENCE [LARGE SCALE GENOMIC DNA]</scope>
    <source>
        <strain evidence="3">KCTC 42087</strain>
    </source>
</reference>
<keyword evidence="3" id="KW-1185">Reference proteome</keyword>
<evidence type="ECO:0000313" key="3">
    <source>
        <dbReference type="Proteomes" id="UP001596074"/>
    </source>
</evidence>
<keyword evidence="1" id="KW-1133">Transmembrane helix</keyword>
<feature type="transmembrane region" description="Helical" evidence="1">
    <location>
        <begin position="169"/>
        <end position="191"/>
    </location>
</feature>
<accession>A0ABW0ZUF2</accession>
<dbReference type="Proteomes" id="UP001596074">
    <property type="component" value="Unassembled WGS sequence"/>
</dbReference>
<dbReference type="EMBL" id="JBHSON010000018">
    <property type="protein sequence ID" value="MFC5746929.1"/>
    <property type="molecule type" value="Genomic_DNA"/>
</dbReference>
<proteinExistence type="predicted"/>
<dbReference type="RefSeq" id="WP_378282550.1">
    <property type="nucleotide sequence ID" value="NZ_JBHSON010000018.1"/>
</dbReference>
<gene>
    <name evidence="2" type="ORF">ACFPZN_14980</name>
</gene>
<name>A0ABW0ZUF2_9ACTN</name>
<organism evidence="2 3">
    <name type="scientific">Actinomadura rugatobispora</name>
    <dbReference type="NCBI Taxonomy" id="1994"/>
    <lineage>
        <taxon>Bacteria</taxon>
        <taxon>Bacillati</taxon>
        <taxon>Actinomycetota</taxon>
        <taxon>Actinomycetes</taxon>
        <taxon>Streptosporangiales</taxon>
        <taxon>Thermomonosporaceae</taxon>
        <taxon>Actinomadura</taxon>
    </lineage>
</organism>
<feature type="transmembrane region" description="Helical" evidence="1">
    <location>
        <begin position="12"/>
        <end position="33"/>
    </location>
</feature>